<dbReference type="GO" id="GO:0020037">
    <property type="term" value="F:heme binding"/>
    <property type="evidence" value="ECO:0007669"/>
    <property type="project" value="InterPro"/>
</dbReference>
<feature type="signal peptide" evidence="1">
    <location>
        <begin position="1"/>
        <end position="19"/>
    </location>
</feature>
<dbReference type="GO" id="GO:0022900">
    <property type="term" value="P:electron transport chain"/>
    <property type="evidence" value="ECO:0007669"/>
    <property type="project" value="InterPro"/>
</dbReference>
<keyword evidence="1" id="KW-0732">Signal</keyword>
<protein>
    <recommendedName>
        <fullName evidence="4">Cytochrome C</fullName>
    </recommendedName>
</protein>
<dbReference type="InterPro" id="IPR010980">
    <property type="entry name" value="Cyt_c/b562"/>
</dbReference>
<reference evidence="2 3" key="1">
    <citation type="journal article" date="2014" name="J Genomics">
        <title>Draft Genome Sequence of the Extremely Halophilic Phototrophic Purple Sulfur Bacterium Halorhodospira halochloris.</title>
        <authorList>
            <person name="Singh K.S."/>
            <person name="Kirksey J."/>
            <person name="Hoff W.D."/>
            <person name="Deole R."/>
        </authorList>
    </citation>
    <scope>NUCLEOTIDE SEQUENCE [LARGE SCALE GENOMIC DNA]</scope>
    <source>
        <strain evidence="2 3">A</strain>
    </source>
</reference>
<sequence length="148" mass="16703">MRLSMLVILMGLCVLPAQAQPPAPPPDHRQMVEMPELQRELLRQEMQEHLIAYQRILDHLSRGEIAEAGDFAEQTMGVSTMGKHREITQGMGPGRFMPAGMRQMAFTMHETASEFAQVAQEEDMPKALRALHELTSTCVGCHMSFRTR</sequence>
<organism evidence="2 3">
    <name type="scientific">Ectothiorhodospira haloalkaliphila</name>
    <dbReference type="NCBI Taxonomy" id="421628"/>
    <lineage>
        <taxon>Bacteria</taxon>
        <taxon>Pseudomonadati</taxon>
        <taxon>Pseudomonadota</taxon>
        <taxon>Gammaproteobacteria</taxon>
        <taxon>Chromatiales</taxon>
        <taxon>Ectothiorhodospiraceae</taxon>
        <taxon>Ectothiorhodospira</taxon>
    </lineage>
</organism>
<gene>
    <name evidence="2" type="ORF">M911_16705</name>
</gene>
<reference evidence="3" key="2">
    <citation type="submission" date="2014-02" db="EMBL/GenBank/DDBJ databases">
        <title>Draft Genome Sequence of extremely halophilic bacteria Halorhodospira halochloris.</title>
        <authorList>
            <person name="Singh K.S."/>
        </authorList>
    </citation>
    <scope>NUCLEOTIDE SEQUENCE [LARGE SCALE GENOMIC DNA]</scope>
    <source>
        <strain evidence="3">A</strain>
    </source>
</reference>
<proteinExistence type="predicted"/>
<accession>W8L9K2</accession>
<dbReference type="EMBL" id="CP007268">
    <property type="protein sequence ID" value="AHK80500.1"/>
    <property type="molecule type" value="Genomic_DNA"/>
</dbReference>
<evidence type="ECO:0000256" key="1">
    <source>
        <dbReference type="SAM" id="SignalP"/>
    </source>
</evidence>
<feature type="chain" id="PRO_5004913367" description="Cytochrome C" evidence="1">
    <location>
        <begin position="20"/>
        <end position="148"/>
    </location>
</feature>
<dbReference type="Pfam" id="PF01322">
    <property type="entry name" value="Cytochrom_C_2"/>
    <property type="match status" value="1"/>
</dbReference>
<dbReference type="RefSeq" id="WP_025283066.1">
    <property type="nucleotide sequence ID" value="NZ_CP007268.1"/>
</dbReference>
<keyword evidence="3" id="KW-1185">Reference proteome</keyword>
<evidence type="ECO:0008006" key="4">
    <source>
        <dbReference type="Google" id="ProtNLM"/>
    </source>
</evidence>
<dbReference type="InterPro" id="IPR002321">
    <property type="entry name" value="Cyt_c_II"/>
</dbReference>
<dbReference type="Gene3D" id="1.20.120.10">
    <property type="entry name" value="Cytochrome c/b562"/>
    <property type="match status" value="1"/>
</dbReference>
<dbReference type="Proteomes" id="UP000019442">
    <property type="component" value="Chromosome"/>
</dbReference>
<dbReference type="GO" id="GO:0005506">
    <property type="term" value="F:iron ion binding"/>
    <property type="evidence" value="ECO:0007669"/>
    <property type="project" value="InterPro"/>
</dbReference>
<dbReference type="AlphaFoldDB" id="W8L9K2"/>
<dbReference type="HOGENOM" id="CLU_115809_0_0_6"/>
<name>W8L9K2_9GAMM</name>
<evidence type="ECO:0000313" key="2">
    <source>
        <dbReference type="EMBL" id="AHK80500.1"/>
    </source>
</evidence>
<dbReference type="KEGG" id="hhc:M911_16705"/>
<dbReference type="SUPFAM" id="SSF47175">
    <property type="entry name" value="Cytochromes"/>
    <property type="match status" value="1"/>
</dbReference>
<dbReference type="GO" id="GO:0009055">
    <property type="term" value="F:electron transfer activity"/>
    <property type="evidence" value="ECO:0007669"/>
    <property type="project" value="InterPro"/>
</dbReference>
<evidence type="ECO:0000313" key="3">
    <source>
        <dbReference type="Proteomes" id="UP000019442"/>
    </source>
</evidence>